<feature type="compositionally biased region" description="Acidic residues" evidence="13">
    <location>
        <begin position="394"/>
        <end position="403"/>
    </location>
</feature>
<dbReference type="PRINTS" id="PR00106">
    <property type="entry name" value="DNAPOLB"/>
</dbReference>
<dbReference type="InterPro" id="IPR006172">
    <property type="entry name" value="DNA-dir_DNA_pol_B"/>
</dbReference>
<feature type="domain" description="DNA-directed DNA polymerase family B multifunctional" evidence="14">
    <location>
        <begin position="1371"/>
        <end position="1807"/>
    </location>
</feature>
<dbReference type="InterPro" id="IPR036397">
    <property type="entry name" value="RNaseH_sf"/>
</dbReference>
<feature type="region of interest" description="Disordered" evidence="13">
    <location>
        <begin position="394"/>
        <end position="466"/>
    </location>
</feature>
<feature type="compositionally biased region" description="Polar residues" evidence="13">
    <location>
        <begin position="102"/>
        <end position="114"/>
    </location>
</feature>
<evidence type="ECO:0000256" key="6">
    <source>
        <dbReference type="ARBA" id="ARBA00022723"/>
    </source>
</evidence>
<dbReference type="GO" id="GO:0003887">
    <property type="term" value="F:DNA-directed DNA polymerase activity"/>
    <property type="evidence" value="ECO:0007669"/>
    <property type="project" value="UniProtKB-KW"/>
</dbReference>
<dbReference type="InterPro" id="IPR042087">
    <property type="entry name" value="DNA_pol_B_thumb"/>
</dbReference>
<dbReference type="CDD" id="cd05532">
    <property type="entry name" value="POLBc_alpha"/>
    <property type="match status" value="1"/>
</dbReference>
<evidence type="ECO:0000256" key="5">
    <source>
        <dbReference type="ARBA" id="ARBA00022705"/>
    </source>
</evidence>
<feature type="domain" description="DNA-directed DNA polymerase family B exonuclease" evidence="15">
    <location>
        <begin position="1058"/>
        <end position="1310"/>
    </location>
</feature>
<feature type="region of interest" description="Disordered" evidence="13">
    <location>
        <begin position="1"/>
        <end position="216"/>
    </location>
</feature>
<evidence type="ECO:0000256" key="3">
    <source>
        <dbReference type="ARBA" id="ARBA00022679"/>
    </source>
</evidence>
<dbReference type="Proteomes" id="UP000603453">
    <property type="component" value="Unassembled WGS sequence"/>
</dbReference>
<keyword evidence="9 12" id="KW-0239">DNA-directed DNA polymerase</keyword>
<comment type="caution">
    <text evidence="16">The sequence shown here is derived from an EMBL/GenBank/DDBJ whole genome shotgun (WGS) entry which is preliminary data.</text>
</comment>
<dbReference type="InterPro" id="IPR045846">
    <property type="entry name" value="POLBc_alpha"/>
</dbReference>
<comment type="similarity">
    <text evidence="2 12">Belongs to the DNA polymerase type-B family.</text>
</comment>
<comment type="catalytic activity">
    <reaction evidence="12">
        <text>DNA(n) + a 2'-deoxyribonucleoside 5'-triphosphate = DNA(n+1) + diphosphate</text>
        <dbReference type="Rhea" id="RHEA:22508"/>
        <dbReference type="Rhea" id="RHEA-COMP:17339"/>
        <dbReference type="Rhea" id="RHEA-COMP:17340"/>
        <dbReference type="ChEBI" id="CHEBI:33019"/>
        <dbReference type="ChEBI" id="CHEBI:61560"/>
        <dbReference type="ChEBI" id="CHEBI:173112"/>
        <dbReference type="EC" id="2.7.7.7"/>
    </reaction>
</comment>
<dbReference type="Gene3D" id="2.40.50.730">
    <property type="match status" value="1"/>
</dbReference>
<feature type="compositionally biased region" description="Acidic residues" evidence="13">
    <location>
        <begin position="410"/>
        <end position="426"/>
    </location>
</feature>
<dbReference type="Gene3D" id="3.90.1600.10">
    <property type="entry name" value="Palm domain of DNA polymerase"/>
    <property type="match status" value="1"/>
</dbReference>
<dbReference type="GO" id="GO:0003682">
    <property type="term" value="F:chromatin binding"/>
    <property type="evidence" value="ECO:0007669"/>
    <property type="project" value="TreeGrafter"/>
</dbReference>
<dbReference type="NCBIfam" id="TIGR00592">
    <property type="entry name" value="pol2"/>
    <property type="match status" value="1"/>
</dbReference>
<dbReference type="Pfam" id="PF00136">
    <property type="entry name" value="DNA_pol_B"/>
    <property type="match status" value="1"/>
</dbReference>
<comment type="subcellular location">
    <subcellularLocation>
        <location evidence="1">Nucleus</location>
    </subcellularLocation>
</comment>
<dbReference type="InterPro" id="IPR012337">
    <property type="entry name" value="RNaseH-like_sf"/>
</dbReference>
<name>A0A8H7V0L9_9FUNG</name>
<keyword evidence="7" id="KW-0863">Zinc-finger</keyword>
<keyword evidence="8" id="KW-0862">Zinc</keyword>
<dbReference type="Gene3D" id="3.30.420.10">
    <property type="entry name" value="Ribonuclease H-like superfamily/Ribonuclease H"/>
    <property type="match status" value="1"/>
</dbReference>
<dbReference type="Pfam" id="PF03104">
    <property type="entry name" value="DNA_pol_B_exo1"/>
    <property type="match status" value="1"/>
</dbReference>
<evidence type="ECO:0000259" key="14">
    <source>
        <dbReference type="Pfam" id="PF00136"/>
    </source>
</evidence>
<evidence type="ECO:0000256" key="10">
    <source>
        <dbReference type="ARBA" id="ARBA00023125"/>
    </source>
</evidence>
<reference evidence="16" key="1">
    <citation type="submission" date="2020-12" db="EMBL/GenBank/DDBJ databases">
        <title>Metabolic potential, ecology and presence of endohyphal bacteria is reflected in genomic diversity of Mucoromycotina.</title>
        <authorList>
            <person name="Muszewska A."/>
            <person name="Okrasinska A."/>
            <person name="Steczkiewicz K."/>
            <person name="Drgas O."/>
            <person name="Orlowska M."/>
            <person name="Perlinska-Lenart U."/>
            <person name="Aleksandrzak-Piekarczyk T."/>
            <person name="Szatraj K."/>
            <person name="Zielenkiewicz U."/>
            <person name="Pilsyk S."/>
            <person name="Malc E."/>
            <person name="Mieczkowski P."/>
            <person name="Kruszewska J.S."/>
            <person name="Biernat P."/>
            <person name="Pawlowska J."/>
        </authorList>
    </citation>
    <scope>NUCLEOTIDE SEQUENCE</scope>
    <source>
        <strain evidence="16">WA0000017839</strain>
    </source>
</reference>
<dbReference type="InterPro" id="IPR043502">
    <property type="entry name" value="DNA/RNA_pol_sf"/>
</dbReference>
<evidence type="ECO:0000256" key="2">
    <source>
        <dbReference type="ARBA" id="ARBA00005755"/>
    </source>
</evidence>
<dbReference type="CDD" id="cd05776">
    <property type="entry name" value="DNA_polB_alpha_exo"/>
    <property type="match status" value="1"/>
</dbReference>
<organism evidence="16 17">
    <name type="scientific">Mucor saturninus</name>
    <dbReference type="NCBI Taxonomy" id="64648"/>
    <lineage>
        <taxon>Eukaryota</taxon>
        <taxon>Fungi</taxon>
        <taxon>Fungi incertae sedis</taxon>
        <taxon>Mucoromycota</taxon>
        <taxon>Mucoromycotina</taxon>
        <taxon>Mucoromycetes</taxon>
        <taxon>Mucorales</taxon>
        <taxon>Mucorineae</taxon>
        <taxon>Mucoraceae</taxon>
        <taxon>Mucor</taxon>
    </lineage>
</organism>
<dbReference type="GO" id="GO:0006273">
    <property type="term" value="P:lagging strand elongation"/>
    <property type="evidence" value="ECO:0007669"/>
    <property type="project" value="TreeGrafter"/>
</dbReference>
<dbReference type="GO" id="GO:0003697">
    <property type="term" value="F:single-stranded DNA binding"/>
    <property type="evidence" value="ECO:0007669"/>
    <property type="project" value="TreeGrafter"/>
</dbReference>
<dbReference type="SUPFAM" id="SSF53098">
    <property type="entry name" value="Ribonuclease H-like"/>
    <property type="match status" value="1"/>
</dbReference>
<dbReference type="Gene3D" id="6.10.10.100">
    <property type="match status" value="1"/>
</dbReference>
<evidence type="ECO:0000256" key="11">
    <source>
        <dbReference type="ARBA" id="ARBA00023242"/>
    </source>
</evidence>
<accession>A0A8H7V0L9</accession>
<evidence type="ECO:0000256" key="7">
    <source>
        <dbReference type="ARBA" id="ARBA00022771"/>
    </source>
</evidence>
<feature type="compositionally biased region" description="Acidic residues" evidence="13">
    <location>
        <begin position="455"/>
        <end position="466"/>
    </location>
</feature>
<feature type="compositionally biased region" description="Acidic residues" evidence="13">
    <location>
        <begin position="76"/>
        <end position="97"/>
    </location>
</feature>
<keyword evidence="3 12" id="KW-0808">Transferase</keyword>
<dbReference type="InterPro" id="IPR023211">
    <property type="entry name" value="DNA_pol_palm_dom_sf"/>
</dbReference>
<dbReference type="InterPro" id="IPR017964">
    <property type="entry name" value="DNA-dir_DNA_pol_B_CS"/>
</dbReference>
<keyword evidence="4 12" id="KW-0548">Nucleotidyltransferase</keyword>
<feature type="non-terminal residue" evidence="16">
    <location>
        <position position="1"/>
    </location>
</feature>
<dbReference type="EC" id="2.7.7.7" evidence="12"/>
<feature type="compositionally biased region" description="Low complexity" evidence="13">
    <location>
        <begin position="29"/>
        <end position="38"/>
    </location>
</feature>
<dbReference type="SMART" id="SM00486">
    <property type="entry name" value="POLBc"/>
    <property type="match status" value="1"/>
</dbReference>
<dbReference type="EMBL" id="JAEPRD010000057">
    <property type="protein sequence ID" value="KAG2202745.1"/>
    <property type="molecule type" value="Genomic_DNA"/>
</dbReference>
<dbReference type="SUPFAM" id="SSF56672">
    <property type="entry name" value="DNA/RNA polymerases"/>
    <property type="match status" value="1"/>
</dbReference>
<feature type="compositionally biased region" description="Acidic residues" evidence="13">
    <location>
        <begin position="204"/>
        <end position="216"/>
    </location>
</feature>
<feature type="region of interest" description="Disordered" evidence="13">
    <location>
        <begin position="626"/>
        <end position="646"/>
    </location>
</feature>
<dbReference type="GO" id="GO:0008270">
    <property type="term" value="F:zinc ion binding"/>
    <property type="evidence" value="ECO:0007669"/>
    <property type="project" value="UniProtKB-KW"/>
</dbReference>
<evidence type="ECO:0000313" key="17">
    <source>
        <dbReference type="Proteomes" id="UP000603453"/>
    </source>
</evidence>
<keyword evidence="6" id="KW-0479">Metal-binding</keyword>
<evidence type="ECO:0000256" key="4">
    <source>
        <dbReference type="ARBA" id="ARBA00022695"/>
    </source>
</evidence>
<sequence length="1815" mass="205349">SVYRSVDPNEDLKDCTIQHDSLTHRKGSQHSNDSSSESQANNPMDVSHSDSYDLDEQNMILDLQDKNKSLLTEQPSYEDEDDDEDMFYEVEYEDVDQEGTLIPTQQSIHSSAESNDMRLLKQPVLDDKDDDLDFTQQVAESDYEQDSAESADENLLSEDEKNDEDESVDEERISVNNEYINLSPDKEPDMIPRASTPTPMPPQDDPETGENDVEEQMVSESFDNYHRAFKSLCDLEATFFNNYVGEEEEDHEQADKYSQKRNENLAEFEFSHFANYQESDKLERDEIIESRGYEHKEDQSDSLDRDEIEEEHLEHPINIGDNAVLETMILAEERDVTSTIEDMRITTTVKDVTTVEDTITAGDIEITDPIEEVDQITSDVEGEMTLDAVLPQEEQLESLDDEEMPRIDEDSYSQDADDTNIDELEDTSNASETDPDEENDDGIGAIPFPSQPMCDESDEIDDDSDDDSVFKGQRNMYPFISTSSSSQSVVNDSSQLIVDTSEITKAKSNNLGEETESIQPTVAHDDIVDISIDSLPGTTLGMQLDTSSDIDEIISDDSPTLDVNEVTPVIDEVIETVALPSDNIDIPVIEQESFNEKPTSTSNIINVSVVEKDQSTEEVFVQSTGTATQYNAESSKPSDNSVSLGSEMSLQENPFGVKEKNPFKEYVEEINAAFDQLINTAFADLRNVLSKPLFPSTTRTASPGHMSSTEPVAAIIPAETPSIAATPTTGLTADNSPTCVSSSSIATTAAETRPISTMTIESQILATPTLLDLTTQKELKTDLDASPKENICQSEQDIIGILDSDDEMDVDNTPEEDVSGIAAAEPALEMDTDILEENAEENTTADVIPRPESASKNVNKPDTIMKEAESLIIEDQIRPPILDRNDLKIPRHWRDEESKLMSNYQSLTAQELVKTKVGLEDILEADNSIKMWWYDAFGNDNGQIYLFGKVFDKTHNRYVSLCVEVKEVLREVFILPRKHVLDAGNVFQPRVVTLEDVQIELAQLLASKNIKTYKTEVCTRKYAFELTDVPKETQYIKLTYSYRDYGFSTSTSGVTFSRMFGTEIKPLKQFIIQNDIMGPCWLQIRNWGHAIQKRSCCAVEVTLYSHGECSVIKDTSGKPIKDGPPLNVLALSLEYRMNYIKNQNEILAIGGFSCPDVDICNQETATSSPFERFSFTRRLSEYDHSPETISHIHKEYEKTHNNIIHKDTEEAMLRAFLSKLQQVDADIVIGHNFTNSMLDILLHRMRKFKIENWSILGRRILTEFPSLQPYSGGMGFSYTQELSVMCGRLVCDTYTASQDLLTCKSYQLSDMALSELDVVREPYMIKNLDPALFEIELARHCSFDAYLAFEIAVKLQILPLTKQLTNLSGNLWSRSMNGARAERNEYLLSHAFYNEQFICPDKPLKSGKYDNDMDSKNPPVEPITSMSYEGGLVLEPQSGFHDQYVLLLDFNSLYPSIMQEYNVCFTTMHRAQPGESNYNPDDIPAIPDLDCPEGILPRLVRMFVEQRKHVKKLMKDRTLSASTRKQYHIEQMGLKLTANSMYGCLGSSISSYYARPLAMFITSKGREILQKTVELTQQMGYKVLYGDTDSIMVETKVSDFASAEAIARKIKTRVNKEYKHLEIDLDGMFRNTLLLKKKKYAGLSINKRYDGHLESTVEAKGLEIVRRDFCDISKRILKRVLTMILTSTSRSDLSKRIRFFIEEEATCIKKNTYSFNDFIIRKQISKEPEYYKNSNMPQVAVARIMRAKSFAVNENDIIPYVMCKSDQIGKPIPRMPEDVAEGKYAIDFDYYISHQILSPLRRICEHIPGEGFNDF</sequence>
<dbReference type="InterPro" id="IPR006134">
    <property type="entry name" value="DNA-dir_DNA_pol_B_multi_dom"/>
</dbReference>
<evidence type="ECO:0000256" key="8">
    <source>
        <dbReference type="ARBA" id="ARBA00022833"/>
    </source>
</evidence>
<dbReference type="GO" id="GO:0006272">
    <property type="term" value="P:leading strand elongation"/>
    <property type="evidence" value="ECO:0007669"/>
    <property type="project" value="TreeGrafter"/>
</dbReference>
<feature type="compositionally biased region" description="Acidic residues" evidence="13">
    <location>
        <begin position="141"/>
        <end position="169"/>
    </location>
</feature>
<keyword evidence="17" id="KW-1185">Reference proteome</keyword>
<keyword evidence="5 12" id="KW-0235">DNA replication</keyword>
<dbReference type="GO" id="GO:0003688">
    <property type="term" value="F:DNA replication origin binding"/>
    <property type="evidence" value="ECO:0007669"/>
    <property type="project" value="TreeGrafter"/>
</dbReference>
<evidence type="ECO:0000256" key="9">
    <source>
        <dbReference type="ARBA" id="ARBA00022932"/>
    </source>
</evidence>
<proteinExistence type="inferred from homology"/>
<feature type="compositionally biased region" description="Basic and acidic residues" evidence="13">
    <location>
        <begin position="10"/>
        <end position="23"/>
    </location>
</feature>
<dbReference type="GO" id="GO:0000166">
    <property type="term" value="F:nucleotide binding"/>
    <property type="evidence" value="ECO:0007669"/>
    <property type="project" value="InterPro"/>
</dbReference>
<dbReference type="PROSITE" id="PS00116">
    <property type="entry name" value="DNA_POLYMERASE_B"/>
    <property type="match status" value="1"/>
</dbReference>
<dbReference type="PANTHER" id="PTHR45861:SF1">
    <property type="entry name" value="DNA POLYMERASE ALPHA CATALYTIC SUBUNIT"/>
    <property type="match status" value="1"/>
</dbReference>
<dbReference type="Gene3D" id="1.10.132.60">
    <property type="entry name" value="DNA polymerase family B, C-terminal domain"/>
    <property type="match status" value="1"/>
</dbReference>
<keyword evidence="10 12" id="KW-0238">DNA-binding</keyword>
<evidence type="ECO:0000313" key="16">
    <source>
        <dbReference type="EMBL" id="KAG2202745.1"/>
    </source>
</evidence>
<dbReference type="PANTHER" id="PTHR45861">
    <property type="entry name" value="DNA POLYMERASE ALPHA CATALYTIC SUBUNIT"/>
    <property type="match status" value="1"/>
</dbReference>
<gene>
    <name evidence="16" type="ORF">INT47_004769</name>
</gene>
<protein>
    <recommendedName>
        <fullName evidence="12">DNA polymerase</fullName>
        <ecNumber evidence="12">2.7.7.7</ecNumber>
    </recommendedName>
</protein>
<dbReference type="GO" id="GO:1902975">
    <property type="term" value="P:mitotic DNA replication initiation"/>
    <property type="evidence" value="ECO:0007669"/>
    <property type="project" value="InterPro"/>
</dbReference>
<dbReference type="Gene3D" id="3.30.70.2820">
    <property type="match status" value="1"/>
</dbReference>
<evidence type="ECO:0000256" key="1">
    <source>
        <dbReference type="ARBA" id="ARBA00004123"/>
    </source>
</evidence>
<evidence type="ECO:0000256" key="13">
    <source>
        <dbReference type="SAM" id="MobiDB-lite"/>
    </source>
</evidence>
<evidence type="ECO:0000259" key="15">
    <source>
        <dbReference type="Pfam" id="PF03104"/>
    </source>
</evidence>
<keyword evidence="11" id="KW-0539">Nucleus</keyword>
<evidence type="ECO:0000256" key="12">
    <source>
        <dbReference type="RuleBase" id="RU000442"/>
    </source>
</evidence>
<dbReference type="OrthoDB" id="6755010at2759"/>
<dbReference type="GO" id="GO:0005658">
    <property type="term" value="C:alpha DNA polymerase:primase complex"/>
    <property type="evidence" value="ECO:0007669"/>
    <property type="project" value="TreeGrafter"/>
</dbReference>
<dbReference type="Gene3D" id="1.10.287.690">
    <property type="entry name" value="Helix hairpin bin"/>
    <property type="match status" value="1"/>
</dbReference>
<dbReference type="InterPro" id="IPR006133">
    <property type="entry name" value="DNA-dir_DNA_pol_B_exonuc"/>
</dbReference>